<evidence type="ECO:0000256" key="6">
    <source>
        <dbReference type="ARBA" id="ARBA00022527"/>
    </source>
</evidence>
<dbReference type="EMBL" id="JAODUO010000690">
    <property type="protein sequence ID" value="KAK2176028.1"/>
    <property type="molecule type" value="Genomic_DNA"/>
</dbReference>
<dbReference type="InterPro" id="IPR008271">
    <property type="entry name" value="Ser/Thr_kinase_AS"/>
</dbReference>
<dbReference type="SUPFAM" id="SSF56112">
    <property type="entry name" value="Protein kinase-like (PK-like)"/>
    <property type="match status" value="1"/>
</dbReference>
<evidence type="ECO:0000256" key="19">
    <source>
        <dbReference type="SAM" id="MobiDB-lite"/>
    </source>
</evidence>
<dbReference type="GO" id="GO:0005743">
    <property type="term" value="C:mitochondrial inner membrane"/>
    <property type="evidence" value="ECO:0007669"/>
    <property type="project" value="UniProtKB-SubCell"/>
</dbReference>
<keyword evidence="14" id="KW-0460">Magnesium</keyword>
<evidence type="ECO:0000256" key="15">
    <source>
        <dbReference type="ARBA" id="ARBA00022946"/>
    </source>
</evidence>
<evidence type="ECO:0000256" key="1">
    <source>
        <dbReference type="ARBA" id="ARBA00001946"/>
    </source>
</evidence>
<dbReference type="AlphaFoldDB" id="A0AAD9KQW6"/>
<feature type="compositionally biased region" description="Polar residues" evidence="19">
    <location>
        <begin position="201"/>
        <end position="216"/>
    </location>
</feature>
<dbReference type="InterPro" id="IPR011009">
    <property type="entry name" value="Kinase-like_dom_sf"/>
</dbReference>
<keyword evidence="22" id="KW-1185">Reference proteome</keyword>
<keyword evidence="8" id="KW-0479">Metal-binding</keyword>
<evidence type="ECO:0000256" key="18">
    <source>
        <dbReference type="ARBA" id="ARBA00048679"/>
    </source>
</evidence>
<dbReference type="Gene3D" id="1.10.510.10">
    <property type="entry name" value="Transferase(Phosphotransferase) domain 1"/>
    <property type="match status" value="1"/>
</dbReference>
<keyword evidence="12" id="KW-0999">Mitochondrion inner membrane</keyword>
<dbReference type="PANTHER" id="PTHR22972:SF7">
    <property type="entry name" value="SERINE_THREONINE-PROTEIN KINASE PINK1, MITOCHONDRIAL"/>
    <property type="match status" value="1"/>
</dbReference>
<evidence type="ECO:0000256" key="17">
    <source>
        <dbReference type="ARBA" id="ARBA00047899"/>
    </source>
</evidence>
<evidence type="ECO:0000256" key="14">
    <source>
        <dbReference type="ARBA" id="ARBA00022842"/>
    </source>
</evidence>
<evidence type="ECO:0000256" key="11">
    <source>
        <dbReference type="ARBA" id="ARBA00022787"/>
    </source>
</evidence>
<dbReference type="SMART" id="SM00220">
    <property type="entry name" value="S_TKc"/>
    <property type="match status" value="1"/>
</dbReference>
<keyword evidence="13" id="KW-0067">ATP-binding</keyword>
<feature type="region of interest" description="Disordered" evidence="19">
    <location>
        <begin position="176"/>
        <end position="269"/>
    </location>
</feature>
<sequence>MFKRVVTGIFRHGRQALEGVIKRPQPGHELRRFTQLEVSQNRTLQRSWSGQENLSAFGRFVTRYTSQCLAAELRRKAALQFQAGSFRIFGGASRVGQPLPLFAFLSVGLAAGVGLQRSEADRYDPVCDHIKGLFLRRRDEEEEASVDREALGSGVADYTFGRLIAKGCHAAVYEASVSQSSDSTEEDDSLDGAYSEDDTDSQISVGSDTSDINASTSEDESFVEVATDESDHESFVLVSEEDTSDNEVTRMKTENTDEETTRCQPSGDVPLDNATLDKFELAVKMMFNYAVESTAGAIVSAMERELLPVEMTSHDEGDNIWQNGRHPKKKRLPPHPNIVRMVGCFIDDVPSLPGDVCEYPAALPTRLHSQGCGRNKTMFIVMKRYTCTLREYLLTQSVNVHESTLLLTQLMEAIVHLGDNDIAHRDLKSDNILLEDIGQCPHLVVADFGCSFTGGRLGLRLWYPTDEINKGGNAALMAPEIVSAHPGIFSFLDYTKSDVWAAGALAYEIFGCANPFYGRVAAPGRKLQNDTYAEKDLPDFPEWVPSYLQGIVRMLLRRDPAQQRPSAVCVANMLHILLWGPKLWLTNLESGALPPKRRDVMRWLLTLSAEVMCQRWGHVSPAGVEYQLRNQFLSRLDLDSVMAAVDCLWRLV</sequence>
<organism evidence="21 22">
    <name type="scientific">Ridgeia piscesae</name>
    <name type="common">Tubeworm</name>
    <dbReference type="NCBI Taxonomy" id="27915"/>
    <lineage>
        <taxon>Eukaryota</taxon>
        <taxon>Metazoa</taxon>
        <taxon>Spiralia</taxon>
        <taxon>Lophotrochozoa</taxon>
        <taxon>Annelida</taxon>
        <taxon>Polychaeta</taxon>
        <taxon>Sedentaria</taxon>
        <taxon>Canalipalpata</taxon>
        <taxon>Sabellida</taxon>
        <taxon>Siboglinidae</taxon>
        <taxon>Ridgeia</taxon>
    </lineage>
</organism>
<dbReference type="PROSITE" id="PS50011">
    <property type="entry name" value="PROTEIN_KINASE_DOM"/>
    <property type="match status" value="1"/>
</dbReference>
<dbReference type="Pfam" id="PF00069">
    <property type="entry name" value="Pkinase"/>
    <property type="match status" value="1"/>
</dbReference>
<keyword evidence="11" id="KW-1000">Mitochondrion outer membrane</keyword>
<dbReference type="PANTHER" id="PTHR22972">
    <property type="entry name" value="SERINE/THREONINE PROTEIN KINASE"/>
    <property type="match status" value="1"/>
</dbReference>
<comment type="subcellular location">
    <subcellularLocation>
        <location evidence="3">Cytoplasm</location>
        <location evidence="3">Cytosol</location>
    </subcellularLocation>
    <subcellularLocation>
        <location evidence="2">Mitochondrion inner membrane</location>
        <topology evidence="2">Single-pass membrane protein</topology>
    </subcellularLocation>
    <subcellularLocation>
        <location evidence="4">Mitochondrion outer membrane</location>
        <topology evidence="4">Single-pass membrane protein</topology>
    </subcellularLocation>
</comment>
<dbReference type="Proteomes" id="UP001209878">
    <property type="component" value="Unassembled WGS sequence"/>
</dbReference>
<evidence type="ECO:0000256" key="9">
    <source>
        <dbReference type="ARBA" id="ARBA00022741"/>
    </source>
</evidence>
<keyword evidence="6" id="KW-0723">Serine/threonine-protein kinase</keyword>
<dbReference type="GO" id="GO:0005524">
    <property type="term" value="F:ATP binding"/>
    <property type="evidence" value="ECO:0007669"/>
    <property type="project" value="UniProtKB-KW"/>
</dbReference>
<dbReference type="GO" id="GO:0042981">
    <property type="term" value="P:regulation of apoptotic process"/>
    <property type="evidence" value="ECO:0007669"/>
    <property type="project" value="TreeGrafter"/>
</dbReference>
<accession>A0AAD9KQW6</accession>
<keyword evidence="12" id="KW-0472">Membrane</keyword>
<gene>
    <name evidence="21" type="ORF">NP493_689g00029</name>
</gene>
<keyword evidence="15" id="KW-0809">Transit peptide</keyword>
<evidence type="ECO:0000256" key="13">
    <source>
        <dbReference type="ARBA" id="ARBA00022840"/>
    </source>
</evidence>
<dbReference type="InterPro" id="IPR051511">
    <property type="entry name" value="MitoQC_Scaffold_Kinases"/>
</dbReference>
<comment type="caution">
    <text evidence="21">The sequence shown here is derived from an EMBL/GenBank/DDBJ whole genome shotgun (WGS) entry which is preliminary data.</text>
</comment>
<dbReference type="EC" id="2.7.11.1" evidence="5"/>
<dbReference type="GO" id="GO:0090141">
    <property type="term" value="P:positive regulation of mitochondrial fission"/>
    <property type="evidence" value="ECO:0007669"/>
    <property type="project" value="TreeGrafter"/>
</dbReference>
<evidence type="ECO:0000256" key="12">
    <source>
        <dbReference type="ARBA" id="ARBA00022792"/>
    </source>
</evidence>
<keyword evidence="7" id="KW-0808">Transferase</keyword>
<evidence type="ECO:0000256" key="10">
    <source>
        <dbReference type="ARBA" id="ARBA00022777"/>
    </source>
</evidence>
<feature type="compositionally biased region" description="Acidic residues" evidence="19">
    <location>
        <begin position="217"/>
        <end position="231"/>
    </location>
</feature>
<dbReference type="GO" id="GO:0000422">
    <property type="term" value="P:autophagy of mitochondrion"/>
    <property type="evidence" value="ECO:0007669"/>
    <property type="project" value="TreeGrafter"/>
</dbReference>
<evidence type="ECO:0000256" key="4">
    <source>
        <dbReference type="ARBA" id="ARBA00004572"/>
    </source>
</evidence>
<evidence type="ECO:0000256" key="7">
    <source>
        <dbReference type="ARBA" id="ARBA00022679"/>
    </source>
</evidence>
<keyword evidence="9" id="KW-0547">Nucleotide-binding</keyword>
<dbReference type="InterPro" id="IPR000719">
    <property type="entry name" value="Prot_kinase_dom"/>
</dbReference>
<dbReference type="GO" id="GO:0005741">
    <property type="term" value="C:mitochondrial outer membrane"/>
    <property type="evidence" value="ECO:0007669"/>
    <property type="project" value="UniProtKB-SubCell"/>
</dbReference>
<comment type="cofactor">
    <cofactor evidence="1">
        <name>Mg(2+)</name>
        <dbReference type="ChEBI" id="CHEBI:18420"/>
    </cofactor>
</comment>
<dbReference type="GO" id="GO:0004674">
    <property type="term" value="F:protein serine/threonine kinase activity"/>
    <property type="evidence" value="ECO:0007669"/>
    <property type="project" value="UniProtKB-KW"/>
</dbReference>
<comment type="catalytic activity">
    <reaction evidence="18">
        <text>L-seryl-[protein] + ATP = O-phospho-L-seryl-[protein] + ADP + H(+)</text>
        <dbReference type="Rhea" id="RHEA:17989"/>
        <dbReference type="Rhea" id="RHEA-COMP:9863"/>
        <dbReference type="Rhea" id="RHEA-COMP:11604"/>
        <dbReference type="ChEBI" id="CHEBI:15378"/>
        <dbReference type="ChEBI" id="CHEBI:29999"/>
        <dbReference type="ChEBI" id="CHEBI:30616"/>
        <dbReference type="ChEBI" id="CHEBI:83421"/>
        <dbReference type="ChEBI" id="CHEBI:456216"/>
        <dbReference type="EC" id="2.7.11.1"/>
    </reaction>
</comment>
<dbReference type="PROSITE" id="PS00108">
    <property type="entry name" value="PROTEIN_KINASE_ST"/>
    <property type="match status" value="1"/>
</dbReference>
<name>A0AAD9KQW6_RIDPI</name>
<keyword evidence="16" id="KW-0496">Mitochondrion</keyword>
<evidence type="ECO:0000313" key="22">
    <source>
        <dbReference type="Proteomes" id="UP001209878"/>
    </source>
</evidence>
<feature type="domain" description="Protein kinase" evidence="20">
    <location>
        <begin position="158"/>
        <end position="578"/>
    </location>
</feature>
<comment type="catalytic activity">
    <reaction evidence="17">
        <text>L-threonyl-[protein] + ATP = O-phospho-L-threonyl-[protein] + ADP + H(+)</text>
        <dbReference type="Rhea" id="RHEA:46608"/>
        <dbReference type="Rhea" id="RHEA-COMP:11060"/>
        <dbReference type="Rhea" id="RHEA-COMP:11605"/>
        <dbReference type="ChEBI" id="CHEBI:15378"/>
        <dbReference type="ChEBI" id="CHEBI:30013"/>
        <dbReference type="ChEBI" id="CHEBI:30616"/>
        <dbReference type="ChEBI" id="CHEBI:61977"/>
        <dbReference type="ChEBI" id="CHEBI:456216"/>
        <dbReference type="EC" id="2.7.11.1"/>
    </reaction>
</comment>
<evidence type="ECO:0000259" key="20">
    <source>
        <dbReference type="PROSITE" id="PS50011"/>
    </source>
</evidence>
<protein>
    <recommendedName>
        <fullName evidence="5">non-specific serine/threonine protein kinase</fullName>
        <ecNumber evidence="5">2.7.11.1</ecNumber>
    </recommendedName>
</protein>
<proteinExistence type="predicted"/>
<feature type="compositionally biased region" description="Basic and acidic residues" evidence="19">
    <location>
        <begin position="247"/>
        <end position="261"/>
    </location>
</feature>
<evidence type="ECO:0000256" key="8">
    <source>
        <dbReference type="ARBA" id="ARBA00022723"/>
    </source>
</evidence>
<evidence type="ECO:0000256" key="3">
    <source>
        <dbReference type="ARBA" id="ARBA00004514"/>
    </source>
</evidence>
<feature type="compositionally biased region" description="Acidic residues" evidence="19">
    <location>
        <begin position="183"/>
        <end position="200"/>
    </location>
</feature>
<evidence type="ECO:0000313" key="21">
    <source>
        <dbReference type="EMBL" id="KAK2176028.1"/>
    </source>
</evidence>
<evidence type="ECO:0000256" key="2">
    <source>
        <dbReference type="ARBA" id="ARBA00004434"/>
    </source>
</evidence>
<keyword evidence="10" id="KW-0418">Kinase</keyword>
<reference evidence="21" key="1">
    <citation type="journal article" date="2023" name="Mol. Biol. Evol.">
        <title>Third-Generation Sequencing Reveals the Adaptive Role of the Epigenome in Three Deep-Sea Polychaetes.</title>
        <authorList>
            <person name="Perez M."/>
            <person name="Aroh O."/>
            <person name="Sun Y."/>
            <person name="Lan Y."/>
            <person name="Juniper S.K."/>
            <person name="Young C.R."/>
            <person name="Angers B."/>
            <person name="Qian P.Y."/>
        </authorList>
    </citation>
    <scope>NUCLEOTIDE SEQUENCE</scope>
    <source>
        <strain evidence="21">R07B-5</strain>
    </source>
</reference>
<evidence type="ECO:0000256" key="16">
    <source>
        <dbReference type="ARBA" id="ARBA00023128"/>
    </source>
</evidence>
<dbReference type="GO" id="GO:0005829">
    <property type="term" value="C:cytosol"/>
    <property type="evidence" value="ECO:0007669"/>
    <property type="project" value="UniProtKB-SubCell"/>
</dbReference>
<evidence type="ECO:0000256" key="5">
    <source>
        <dbReference type="ARBA" id="ARBA00012513"/>
    </source>
</evidence>
<dbReference type="GO" id="GO:0046872">
    <property type="term" value="F:metal ion binding"/>
    <property type="evidence" value="ECO:0007669"/>
    <property type="project" value="UniProtKB-KW"/>
</dbReference>